<feature type="domain" description="Phospholipase C/D" evidence="1">
    <location>
        <begin position="6"/>
        <end position="161"/>
    </location>
</feature>
<comment type="caution">
    <text evidence="2">The sequence shown here is derived from an EMBL/GenBank/DDBJ whole genome shotgun (WGS) entry which is preliminary data.</text>
</comment>
<evidence type="ECO:0000259" key="1">
    <source>
        <dbReference type="Pfam" id="PF00882"/>
    </source>
</evidence>
<organism evidence="2 3">
    <name type="scientific">Skermanella aerolata</name>
    <dbReference type="NCBI Taxonomy" id="393310"/>
    <lineage>
        <taxon>Bacteria</taxon>
        <taxon>Pseudomonadati</taxon>
        <taxon>Pseudomonadota</taxon>
        <taxon>Alphaproteobacteria</taxon>
        <taxon>Rhodospirillales</taxon>
        <taxon>Azospirillaceae</taxon>
        <taxon>Skermanella</taxon>
    </lineage>
</organism>
<dbReference type="Proteomes" id="UP000321523">
    <property type="component" value="Unassembled WGS sequence"/>
</dbReference>
<accession>A0A512DXH9</accession>
<proteinExistence type="predicted"/>
<dbReference type="Pfam" id="PF00882">
    <property type="entry name" value="Zn_dep_PLPC"/>
    <property type="match status" value="1"/>
</dbReference>
<dbReference type="RefSeq" id="WP_044434085.1">
    <property type="nucleotide sequence ID" value="NZ_BJYZ01000026.1"/>
</dbReference>
<dbReference type="OrthoDB" id="9810528at2"/>
<evidence type="ECO:0000313" key="2">
    <source>
        <dbReference type="EMBL" id="GEO41169.1"/>
    </source>
</evidence>
<name>A0A512DXH9_9PROT</name>
<protein>
    <recommendedName>
        <fullName evidence="1">Phospholipase C/D domain-containing protein</fullName>
    </recommendedName>
</protein>
<dbReference type="EMBL" id="BJYZ01000026">
    <property type="protein sequence ID" value="GEO41169.1"/>
    <property type="molecule type" value="Genomic_DNA"/>
</dbReference>
<dbReference type="AlphaFoldDB" id="A0A512DXH9"/>
<dbReference type="InterPro" id="IPR029002">
    <property type="entry name" value="PLPC/GPLD1"/>
</dbReference>
<reference evidence="2 3" key="1">
    <citation type="submission" date="2019-07" db="EMBL/GenBank/DDBJ databases">
        <title>Whole genome shotgun sequence of Skermanella aerolata NBRC 106429.</title>
        <authorList>
            <person name="Hosoyama A."/>
            <person name="Uohara A."/>
            <person name="Ohji S."/>
            <person name="Ichikawa N."/>
        </authorList>
    </citation>
    <scope>NUCLEOTIDE SEQUENCE [LARGE SCALE GENOMIC DNA]</scope>
    <source>
        <strain evidence="2 3">NBRC 106429</strain>
    </source>
</reference>
<evidence type="ECO:0000313" key="3">
    <source>
        <dbReference type="Proteomes" id="UP000321523"/>
    </source>
</evidence>
<gene>
    <name evidence="2" type="ORF">SAE02_53170</name>
</gene>
<keyword evidence="3" id="KW-1185">Reference proteome</keyword>
<sequence length="347" mass="38990">MPKELTHILFADELTGRLARGGRADLGQLLRYNRPTLHFGSIATDTLYYEVTFPIVDRDYAHWGEIVHGGQGEDTGTPIREMLRRLQNQPADAESDARFAFVCGFLSHMALDIVFHPWIYAVTGPYYDADPVRQADSQMCHRLVESWLDLAMLGDQRTTLRDFDPMTAIRRNRRTNLDCLDFFADSFAEAWRIHADVGRYFRRFYAVQMLLTRLFPVPAAAIAVAAVNRLLKGRLRAFTALFYPALPEYMPKELFDFDSFRHPVTGERIASSLHGLWDEAGEFGALLLATASDIRAGGDPASLDTVLQGRSLNIGLSGTPSDRAVHFDLYAVDRMWGYPGPAAGIAR</sequence>